<dbReference type="InterPro" id="IPR001841">
    <property type="entry name" value="Znf_RING"/>
</dbReference>
<evidence type="ECO:0000256" key="1">
    <source>
        <dbReference type="ARBA" id="ARBA00000900"/>
    </source>
</evidence>
<dbReference type="InterPro" id="IPR013083">
    <property type="entry name" value="Znf_RING/FYVE/PHD"/>
</dbReference>
<dbReference type="PROSITE" id="PS50089">
    <property type="entry name" value="ZF_RING_2"/>
    <property type="match status" value="1"/>
</dbReference>
<dbReference type="PANTHER" id="PTHR15710">
    <property type="entry name" value="E3 UBIQUITIN-PROTEIN LIGASE PRAJA"/>
    <property type="match status" value="1"/>
</dbReference>
<keyword evidence="3" id="KW-0479">Metal-binding</keyword>
<dbReference type="EC" id="2.3.2.27" evidence="2"/>
<dbReference type="AlphaFoldDB" id="W9RYP6"/>
<evidence type="ECO:0000256" key="3">
    <source>
        <dbReference type="ARBA" id="ARBA00022723"/>
    </source>
</evidence>
<dbReference type="GO" id="GO:0016567">
    <property type="term" value="P:protein ubiquitination"/>
    <property type="evidence" value="ECO:0007669"/>
    <property type="project" value="TreeGrafter"/>
</dbReference>
<evidence type="ECO:0000256" key="5">
    <source>
        <dbReference type="ARBA" id="ARBA00022833"/>
    </source>
</evidence>
<dbReference type="eggNOG" id="KOG0800">
    <property type="taxonomic scope" value="Eukaryota"/>
</dbReference>
<protein>
    <recommendedName>
        <fullName evidence="2">RING-type E3 ubiquitin transferase</fullName>
        <ecNumber evidence="2">2.3.2.27</ecNumber>
    </recommendedName>
</protein>
<dbReference type="EMBL" id="KE345823">
    <property type="protein sequence ID" value="EXC17823.1"/>
    <property type="molecule type" value="Genomic_DNA"/>
</dbReference>
<accession>W9RYP6</accession>
<keyword evidence="9" id="KW-1185">Reference proteome</keyword>
<dbReference type="Gene3D" id="3.30.40.10">
    <property type="entry name" value="Zinc/RING finger domain, C3HC4 (zinc finger)"/>
    <property type="match status" value="1"/>
</dbReference>
<dbReference type="Proteomes" id="UP000030645">
    <property type="component" value="Unassembled WGS sequence"/>
</dbReference>
<reference evidence="9" key="1">
    <citation type="submission" date="2013-01" db="EMBL/GenBank/DDBJ databases">
        <title>Draft Genome Sequence of a Mulberry Tree, Morus notabilis C.K. Schneid.</title>
        <authorList>
            <person name="He N."/>
            <person name="Zhao S."/>
        </authorList>
    </citation>
    <scope>NUCLEOTIDE SEQUENCE</scope>
</reference>
<sequence length="228" mass="25850">MLSNTPLPFPLENLVWSLDDEVPNSISNPCPLLRHGDVVKKISDFALRIIHESRGFDNNYQLRMTVTIEKVVVVSDSDYRPLRRRRLNSDDNLRIRSQPENIYVDWFRLLLAEAVAAGVFQTQGDLVVVMLRSIEDAGVAVFRSNPAARSAVEALEKLKYDGICSDFGDGDQSRLICPICMEEVIIGSHVTRMPCSHMFHGDCILKWLKRGHTRPLCRFILPIDDDGN</sequence>
<evidence type="ECO:0000256" key="2">
    <source>
        <dbReference type="ARBA" id="ARBA00012483"/>
    </source>
</evidence>
<evidence type="ECO:0000313" key="8">
    <source>
        <dbReference type="EMBL" id="EXC17823.1"/>
    </source>
</evidence>
<dbReference type="GO" id="GO:0008270">
    <property type="term" value="F:zinc ion binding"/>
    <property type="evidence" value="ECO:0007669"/>
    <property type="project" value="UniProtKB-KW"/>
</dbReference>
<dbReference type="Pfam" id="PF13639">
    <property type="entry name" value="zf-RING_2"/>
    <property type="match status" value="1"/>
</dbReference>
<feature type="domain" description="RING-type" evidence="7">
    <location>
        <begin position="177"/>
        <end position="218"/>
    </location>
</feature>
<dbReference type="GO" id="GO:0005737">
    <property type="term" value="C:cytoplasm"/>
    <property type="evidence" value="ECO:0007669"/>
    <property type="project" value="TreeGrafter"/>
</dbReference>
<gene>
    <name evidence="8" type="ORF">L484_023177</name>
</gene>
<dbReference type="GO" id="GO:0061630">
    <property type="term" value="F:ubiquitin protein ligase activity"/>
    <property type="evidence" value="ECO:0007669"/>
    <property type="project" value="UniProtKB-EC"/>
</dbReference>
<evidence type="ECO:0000313" key="9">
    <source>
        <dbReference type="Proteomes" id="UP000030645"/>
    </source>
</evidence>
<evidence type="ECO:0000259" key="7">
    <source>
        <dbReference type="PROSITE" id="PS50089"/>
    </source>
</evidence>
<organism evidence="8 9">
    <name type="scientific">Morus notabilis</name>
    <dbReference type="NCBI Taxonomy" id="981085"/>
    <lineage>
        <taxon>Eukaryota</taxon>
        <taxon>Viridiplantae</taxon>
        <taxon>Streptophyta</taxon>
        <taxon>Embryophyta</taxon>
        <taxon>Tracheophyta</taxon>
        <taxon>Spermatophyta</taxon>
        <taxon>Magnoliopsida</taxon>
        <taxon>eudicotyledons</taxon>
        <taxon>Gunneridae</taxon>
        <taxon>Pentapetalae</taxon>
        <taxon>rosids</taxon>
        <taxon>fabids</taxon>
        <taxon>Rosales</taxon>
        <taxon>Moraceae</taxon>
        <taxon>Moreae</taxon>
        <taxon>Morus</taxon>
    </lineage>
</organism>
<dbReference type="PANTHER" id="PTHR15710:SF194">
    <property type="entry name" value="RING_U-BOX SUPERFAMILY PROTEIN"/>
    <property type="match status" value="1"/>
</dbReference>
<keyword evidence="5" id="KW-0862">Zinc</keyword>
<proteinExistence type="predicted"/>
<name>W9RYP6_9ROSA</name>
<keyword evidence="4 6" id="KW-0863">Zinc-finger</keyword>
<dbReference type="SUPFAM" id="SSF57850">
    <property type="entry name" value="RING/U-box"/>
    <property type="match status" value="1"/>
</dbReference>
<evidence type="ECO:0000256" key="6">
    <source>
        <dbReference type="PROSITE-ProRule" id="PRU00175"/>
    </source>
</evidence>
<comment type="catalytic activity">
    <reaction evidence="1">
        <text>S-ubiquitinyl-[E2 ubiquitin-conjugating enzyme]-L-cysteine + [acceptor protein]-L-lysine = [E2 ubiquitin-conjugating enzyme]-L-cysteine + N(6)-ubiquitinyl-[acceptor protein]-L-lysine.</text>
        <dbReference type="EC" id="2.3.2.27"/>
    </reaction>
</comment>
<evidence type="ECO:0000256" key="4">
    <source>
        <dbReference type="ARBA" id="ARBA00022771"/>
    </source>
</evidence>
<dbReference type="SMART" id="SM00184">
    <property type="entry name" value="RING"/>
    <property type="match status" value="1"/>
</dbReference>